<dbReference type="PANTHER" id="PTHR12992">
    <property type="entry name" value="NUDIX HYDROLASE"/>
    <property type="match status" value="1"/>
</dbReference>
<name>A0A381T3N9_9ZZZZ</name>
<comment type="cofactor">
    <cofactor evidence="2">
        <name>Mg(2+)</name>
        <dbReference type="ChEBI" id="CHEBI:18420"/>
    </cofactor>
</comment>
<evidence type="ECO:0000256" key="5">
    <source>
        <dbReference type="ARBA" id="ARBA00022842"/>
    </source>
</evidence>
<comment type="cofactor">
    <cofactor evidence="1">
        <name>Mn(2+)</name>
        <dbReference type="ChEBI" id="CHEBI:29035"/>
    </cofactor>
</comment>
<dbReference type="EMBL" id="UINC01003920">
    <property type="protein sequence ID" value="SVA10349.1"/>
    <property type="molecule type" value="Genomic_DNA"/>
</dbReference>
<organism evidence="8">
    <name type="scientific">marine metagenome</name>
    <dbReference type="NCBI Taxonomy" id="408172"/>
    <lineage>
        <taxon>unclassified sequences</taxon>
        <taxon>metagenomes</taxon>
        <taxon>ecological metagenomes</taxon>
    </lineage>
</organism>
<dbReference type="InterPro" id="IPR020084">
    <property type="entry name" value="NUDIX_hydrolase_CS"/>
</dbReference>
<protein>
    <recommendedName>
        <fullName evidence="7">Nudix hydrolase domain-containing protein</fullName>
    </recommendedName>
</protein>
<keyword evidence="5" id="KW-0460">Magnesium</keyword>
<accession>A0A381T3N9</accession>
<evidence type="ECO:0000256" key="3">
    <source>
        <dbReference type="ARBA" id="ARBA00022723"/>
    </source>
</evidence>
<dbReference type="GO" id="GO:0046872">
    <property type="term" value="F:metal ion binding"/>
    <property type="evidence" value="ECO:0007669"/>
    <property type="project" value="UniProtKB-KW"/>
</dbReference>
<feature type="domain" description="Nudix hydrolase" evidence="7">
    <location>
        <begin position="44"/>
        <end position="178"/>
    </location>
</feature>
<keyword evidence="6" id="KW-0464">Manganese</keyword>
<dbReference type="InterPro" id="IPR000086">
    <property type="entry name" value="NUDIX_hydrolase_dom"/>
</dbReference>
<gene>
    <name evidence="8" type="ORF">METZ01_LOCUS63203</name>
</gene>
<dbReference type="GO" id="GO:0010945">
    <property type="term" value="F:coenzyme A diphosphatase activity"/>
    <property type="evidence" value="ECO:0007669"/>
    <property type="project" value="InterPro"/>
</dbReference>
<dbReference type="AlphaFoldDB" id="A0A381T3N9"/>
<evidence type="ECO:0000256" key="6">
    <source>
        <dbReference type="ARBA" id="ARBA00023211"/>
    </source>
</evidence>
<dbReference type="Pfam" id="PF00293">
    <property type="entry name" value="NUDIX"/>
    <property type="match status" value="1"/>
</dbReference>
<evidence type="ECO:0000256" key="4">
    <source>
        <dbReference type="ARBA" id="ARBA00022801"/>
    </source>
</evidence>
<keyword evidence="4" id="KW-0378">Hydrolase</keyword>
<evidence type="ECO:0000256" key="2">
    <source>
        <dbReference type="ARBA" id="ARBA00001946"/>
    </source>
</evidence>
<dbReference type="InterPro" id="IPR015797">
    <property type="entry name" value="NUDIX_hydrolase-like_dom_sf"/>
</dbReference>
<reference evidence="8" key="1">
    <citation type="submission" date="2018-05" db="EMBL/GenBank/DDBJ databases">
        <authorList>
            <person name="Lanie J.A."/>
            <person name="Ng W.-L."/>
            <person name="Kazmierczak K.M."/>
            <person name="Andrzejewski T.M."/>
            <person name="Davidsen T.M."/>
            <person name="Wayne K.J."/>
            <person name="Tettelin H."/>
            <person name="Glass J.I."/>
            <person name="Rusch D."/>
            <person name="Podicherti R."/>
            <person name="Tsui H.-C.T."/>
            <person name="Winkler M.E."/>
        </authorList>
    </citation>
    <scope>NUCLEOTIDE SEQUENCE</scope>
</reference>
<evidence type="ECO:0000313" key="8">
    <source>
        <dbReference type="EMBL" id="SVA10349.1"/>
    </source>
</evidence>
<dbReference type="PANTHER" id="PTHR12992:SF11">
    <property type="entry name" value="MITOCHONDRIAL COENZYME A DIPHOSPHATASE NUDT8"/>
    <property type="match status" value="1"/>
</dbReference>
<sequence>MDIHTLKIKLAQHLLKELPGKSSQKIMLAKPRNPIKYSSNSECANPAAVLILLFPVIQDIRFFLTKRTSLVQYHKGEISLPGGAWEKGEQLWGTALRETNEEIGVRAEHIQFIGKLTPLFAPVTGFLIHPFVGWMDDEPETSPDPTEVESLFSASVLSLTDQNFCRCEERTSRGFVFDVPYFQLNKQKVWGATSMILSEFKTVLKEVLDE</sequence>
<dbReference type="SUPFAM" id="SSF55811">
    <property type="entry name" value="Nudix"/>
    <property type="match status" value="1"/>
</dbReference>
<dbReference type="CDD" id="cd03426">
    <property type="entry name" value="NUDIX_CoAse_Nudt7"/>
    <property type="match status" value="1"/>
</dbReference>
<keyword evidence="3" id="KW-0479">Metal-binding</keyword>
<dbReference type="InterPro" id="IPR045121">
    <property type="entry name" value="CoAse"/>
</dbReference>
<evidence type="ECO:0000259" key="7">
    <source>
        <dbReference type="PROSITE" id="PS51462"/>
    </source>
</evidence>
<dbReference type="PROSITE" id="PS51462">
    <property type="entry name" value="NUDIX"/>
    <property type="match status" value="1"/>
</dbReference>
<dbReference type="PROSITE" id="PS00893">
    <property type="entry name" value="NUDIX_BOX"/>
    <property type="match status" value="1"/>
</dbReference>
<proteinExistence type="predicted"/>
<evidence type="ECO:0000256" key="1">
    <source>
        <dbReference type="ARBA" id="ARBA00001936"/>
    </source>
</evidence>
<dbReference type="Gene3D" id="3.90.79.10">
    <property type="entry name" value="Nucleoside Triphosphate Pyrophosphohydrolase"/>
    <property type="match status" value="1"/>
</dbReference>